<dbReference type="AlphaFoldDB" id="A0A5B8VR08"/>
<evidence type="ECO:0000313" key="2">
    <source>
        <dbReference type="Proteomes" id="UP000321291"/>
    </source>
</evidence>
<protein>
    <submittedName>
        <fullName evidence="1">Uncharacterized protein</fullName>
    </submittedName>
</protein>
<dbReference type="EMBL" id="CP042434">
    <property type="protein sequence ID" value="QEC73521.1"/>
    <property type="molecule type" value="Genomic_DNA"/>
</dbReference>
<dbReference type="OrthoDB" id="828283at2"/>
<sequence length="162" mass="18291">MKNGSTTNSIWTRSHDFNVDIMEDRELIKYRFVYPANLTLDSAVYKDTVMMRNSLLLDDYNRLHKDLITRINNIYKSGNQLAFFLPIGNSDVGYLSNLSSGNLYSFGKITPDSTNGYLPLIQYAITGADSQYLYSACLLTPYLKQKTEQQISSISAANSLNS</sequence>
<reference evidence="1 2" key="1">
    <citation type="journal article" date="2017" name="Int. J. Syst. Evol. Microbiol.">
        <title>Arachidicoccus ginsenosidivorans sp. nov., with ginsenoside-converting activity isolated from ginseng cultivating soil.</title>
        <authorList>
            <person name="Siddiqi M.Z."/>
            <person name="Aslam Z."/>
            <person name="Im W.T."/>
        </authorList>
    </citation>
    <scope>NUCLEOTIDE SEQUENCE [LARGE SCALE GENOMIC DNA]</scope>
    <source>
        <strain evidence="1 2">Gsoil 809</strain>
    </source>
</reference>
<accession>A0A5B8VR08</accession>
<dbReference type="KEGG" id="agi:FSB73_19510"/>
<name>A0A5B8VR08_9BACT</name>
<gene>
    <name evidence="1" type="ORF">FSB73_19510</name>
</gene>
<dbReference type="RefSeq" id="WP_146786065.1">
    <property type="nucleotide sequence ID" value="NZ_CP042434.1"/>
</dbReference>
<keyword evidence="2" id="KW-1185">Reference proteome</keyword>
<evidence type="ECO:0000313" key="1">
    <source>
        <dbReference type="EMBL" id="QEC73521.1"/>
    </source>
</evidence>
<dbReference type="Proteomes" id="UP000321291">
    <property type="component" value="Chromosome"/>
</dbReference>
<proteinExistence type="predicted"/>
<organism evidence="1 2">
    <name type="scientific">Arachidicoccus ginsenosidivorans</name>
    <dbReference type="NCBI Taxonomy" id="496057"/>
    <lineage>
        <taxon>Bacteria</taxon>
        <taxon>Pseudomonadati</taxon>
        <taxon>Bacteroidota</taxon>
        <taxon>Chitinophagia</taxon>
        <taxon>Chitinophagales</taxon>
        <taxon>Chitinophagaceae</taxon>
        <taxon>Arachidicoccus</taxon>
    </lineage>
</organism>